<gene>
    <name evidence="2" type="ORF">DKG74_11890</name>
</gene>
<accession>A0A317E631</accession>
<dbReference type="OrthoDB" id="7278919at2"/>
<evidence type="ECO:0000313" key="2">
    <source>
        <dbReference type="EMBL" id="PWR22568.1"/>
    </source>
</evidence>
<sequence length="195" mass="20252">MQPTTASAIKAGATIAGMLVVTVLLSACGTPTSPTAQPPHALTALSSGWQVGASEMRDGEGRSFTVCTLQRAGDGGSRFWIATTSATITRDLYVGVRSASLPAVEGRAARKPGLVIDGTAFRPQRAQQAGDSLSMVIPGAEAEAFLQAFAKGYNLEVTAEDLPGFSFPVSLVGTANGRREWQKCIETELKPPANG</sequence>
<evidence type="ECO:0008006" key="4">
    <source>
        <dbReference type="Google" id="ProtNLM"/>
    </source>
</evidence>
<dbReference type="Proteomes" id="UP000245461">
    <property type="component" value="Unassembled WGS sequence"/>
</dbReference>
<reference evidence="2 3" key="1">
    <citation type="submission" date="2018-05" db="EMBL/GenBank/DDBJ databases">
        <title>Zavarzinia sp. HR-AS.</title>
        <authorList>
            <person name="Lee Y."/>
            <person name="Jeon C.O."/>
        </authorList>
    </citation>
    <scope>NUCLEOTIDE SEQUENCE [LARGE SCALE GENOMIC DNA]</scope>
    <source>
        <strain evidence="2 3">HR-AS</strain>
    </source>
</reference>
<dbReference type="RefSeq" id="WP_109906003.1">
    <property type="nucleotide sequence ID" value="NZ_QGLE01000006.1"/>
</dbReference>
<comment type="caution">
    <text evidence="2">The sequence shown here is derived from an EMBL/GenBank/DDBJ whole genome shotgun (WGS) entry which is preliminary data.</text>
</comment>
<evidence type="ECO:0000256" key="1">
    <source>
        <dbReference type="SAM" id="SignalP"/>
    </source>
</evidence>
<keyword evidence="3" id="KW-1185">Reference proteome</keyword>
<protein>
    <recommendedName>
        <fullName evidence="4">Lipoprotein</fullName>
    </recommendedName>
</protein>
<feature type="chain" id="PRO_5016396231" description="Lipoprotein" evidence="1">
    <location>
        <begin position="37"/>
        <end position="195"/>
    </location>
</feature>
<name>A0A317E631_9PROT</name>
<dbReference type="EMBL" id="QGLE01000006">
    <property type="protein sequence ID" value="PWR22568.1"/>
    <property type="molecule type" value="Genomic_DNA"/>
</dbReference>
<keyword evidence="1" id="KW-0732">Signal</keyword>
<feature type="signal peptide" evidence="1">
    <location>
        <begin position="1"/>
        <end position="36"/>
    </location>
</feature>
<dbReference type="AlphaFoldDB" id="A0A317E631"/>
<evidence type="ECO:0000313" key="3">
    <source>
        <dbReference type="Proteomes" id="UP000245461"/>
    </source>
</evidence>
<organism evidence="2 3">
    <name type="scientific">Zavarzinia aquatilis</name>
    <dbReference type="NCBI Taxonomy" id="2211142"/>
    <lineage>
        <taxon>Bacteria</taxon>
        <taxon>Pseudomonadati</taxon>
        <taxon>Pseudomonadota</taxon>
        <taxon>Alphaproteobacteria</taxon>
        <taxon>Rhodospirillales</taxon>
        <taxon>Zavarziniaceae</taxon>
        <taxon>Zavarzinia</taxon>
    </lineage>
</organism>
<proteinExistence type="predicted"/>